<evidence type="ECO:0000313" key="12">
    <source>
        <dbReference type="EMBL" id="QNE36554.1"/>
    </source>
</evidence>
<dbReference type="GO" id="GO:0009002">
    <property type="term" value="F:serine-type D-Ala-D-Ala carboxypeptidase activity"/>
    <property type="evidence" value="ECO:0007669"/>
    <property type="project" value="UniProtKB-EC"/>
</dbReference>
<dbReference type="AlphaFoldDB" id="A0A7G6YDI9"/>
<dbReference type="InterPro" id="IPR001264">
    <property type="entry name" value="Glyco_trans_51"/>
</dbReference>
<evidence type="ECO:0000256" key="9">
    <source>
        <dbReference type="SAM" id="Phobius"/>
    </source>
</evidence>
<evidence type="ECO:0000313" key="13">
    <source>
        <dbReference type="Proteomes" id="UP000515511"/>
    </source>
</evidence>
<dbReference type="GO" id="GO:0008658">
    <property type="term" value="F:penicillin binding"/>
    <property type="evidence" value="ECO:0007669"/>
    <property type="project" value="InterPro"/>
</dbReference>
<feature type="domain" description="Penicillin-binding protein transpeptidase" evidence="10">
    <location>
        <begin position="416"/>
        <end position="687"/>
    </location>
</feature>
<dbReference type="PANTHER" id="PTHR32282">
    <property type="entry name" value="BINDING PROTEIN TRANSPEPTIDASE, PUTATIVE-RELATED"/>
    <property type="match status" value="1"/>
</dbReference>
<dbReference type="Pfam" id="PF00905">
    <property type="entry name" value="Transpeptidase"/>
    <property type="match status" value="1"/>
</dbReference>
<evidence type="ECO:0000256" key="4">
    <source>
        <dbReference type="ARBA" id="ARBA00022679"/>
    </source>
</evidence>
<dbReference type="GO" id="GO:0009252">
    <property type="term" value="P:peptidoglycan biosynthetic process"/>
    <property type="evidence" value="ECO:0007669"/>
    <property type="project" value="TreeGrafter"/>
</dbReference>
<dbReference type="InterPro" id="IPR001460">
    <property type="entry name" value="PCN-bd_Tpept"/>
</dbReference>
<evidence type="ECO:0000259" key="10">
    <source>
        <dbReference type="Pfam" id="PF00905"/>
    </source>
</evidence>
<dbReference type="InterPro" id="IPR023346">
    <property type="entry name" value="Lysozyme-like_dom_sf"/>
</dbReference>
<evidence type="ECO:0000256" key="5">
    <source>
        <dbReference type="ARBA" id="ARBA00022801"/>
    </source>
</evidence>
<keyword evidence="4" id="KW-0808">Transferase</keyword>
<dbReference type="KEGG" id="lse:F1C12_16500"/>
<dbReference type="GO" id="GO:0008955">
    <property type="term" value="F:peptidoglycan glycosyltransferase activity"/>
    <property type="evidence" value="ECO:0007669"/>
    <property type="project" value="UniProtKB-EC"/>
</dbReference>
<accession>A0A7G6YDI9</accession>
<dbReference type="PANTHER" id="PTHR32282:SF33">
    <property type="entry name" value="PEPTIDOGLYCAN GLYCOSYLTRANSFERASE"/>
    <property type="match status" value="1"/>
</dbReference>
<dbReference type="EMBL" id="CP043641">
    <property type="protein sequence ID" value="QNE36554.1"/>
    <property type="molecule type" value="Genomic_DNA"/>
</dbReference>
<comment type="catalytic activity">
    <reaction evidence="7">
        <text>Preferential cleavage: (Ac)2-L-Lys-D-Ala-|-D-Ala. Also transpeptidation of peptidyl-alanyl moieties that are N-acyl substituents of D-alanine.</text>
        <dbReference type="EC" id="3.4.16.4"/>
    </reaction>
</comment>
<name>A0A7G6YDI9_9MICO</name>
<sequence length="740" mass="78448">MAHGWDGGQDRVFPPQVRVYHTSGFSQTDRAGWGLMGEQDNSKQPRRRAAAALGFVGLSVTAGVLVSAMLTPVVAVAGVATETGLHLFETMPEALTPDALAQTTDIYAKNHAGEPVLLASVYDQNRKSVSWEAISPYVKDALVSTEDPRFYTHGGVDIPSALRAAIGNAAAGEVGSGASTITMQYVKNILVQRAEAIRDKDERAAAYTEATKTSMDRKLREMRLAIGLEKALTKDQIMLGYLNIAHFGGTVYGIEAAAEYYFGVTAADLTLAQAASLVATVNAPNDFRIDEPDNLGDNKYRRDNDVLAAMLHERKITQTQHDEAAATPIEPNITPPSTGCHAANPLGAGFFCDYVQWVITNEKVLPDASDPEYSTLATGGYDIYTTLDLDLQASAVAAVDAYIPRSTEVLDLGSSLVTVEPGTGRILAMAQNKDFNADQDAISPENTAVNYGTDFDYGGSSGFQAGSTYKVFTLAEWLKDGRSLNDVVNGDSRALQLSSFKDSCQGASGGTYTPKNDGGQKPGNISVRSATAQSVNGAYFSMAQKLDQCEIRKTAEAFGVKRADGKPLTSYVSDILGTNEVSPLRMAAAFAAIANKGVHCSPIAIDRIVGPDGAELPVPQSGCTEAVSEEVAAAMASALQGVVRGGTGGESNPYDGVPVFGKTGTTDSEKDTWFVGSTTRLTTAVWVGNVNGGVSLRRSTIGGIKGDLLRHKVWKQYMTAANTVLPGESFPEASSRPVRD</sequence>
<feature type="domain" description="Glycosyl transferase family 51" evidence="11">
    <location>
        <begin position="119"/>
        <end position="310"/>
    </location>
</feature>
<dbReference type="Pfam" id="PF00912">
    <property type="entry name" value="Transgly"/>
    <property type="match status" value="1"/>
</dbReference>
<comment type="catalytic activity">
    <reaction evidence="8">
        <text>[GlcNAc-(1-&gt;4)-Mur2Ac(oyl-L-Ala-gamma-D-Glu-L-Lys-D-Ala-D-Ala)](n)-di-trans,octa-cis-undecaprenyl diphosphate + beta-D-GlcNAc-(1-&gt;4)-Mur2Ac(oyl-L-Ala-gamma-D-Glu-L-Lys-D-Ala-D-Ala)-di-trans,octa-cis-undecaprenyl diphosphate = [GlcNAc-(1-&gt;4)-Mur2Ac(oyl-L-Ala-gamma-D-Glu-L-Lys-D-Ala-D-Ala)](n+1)-di-trans,octa-cis-undecaprenyl diphosphate + di-trans,octa-cis-undecaprenyl diphosphate + H(+)</text>
        <dbReference type="Rhea" id="RHEA:23708"/>
        <dbReference type="Rhea" id="RHEA-COMP:9602"/>
        <dbReference type="Rhea" id="RHEA-COMP:9603"/>
        <dbReference type="ChEBI" id="CHEBI:15378"/>
        <dbReference type="ChEBI" id="CHEBI:58405"/>
        <dbReference type="ChEBI" id="CHEBI:60033"/>
        <dbReference type="ChEBI" id="CHEBI:78435"/>
        <dbReference type="EC" id="2.4.99.28"/>
    </reaction>
</comment>
<dbReference type="GO" id="GO:0030288">
    <property type="term" value="C:outer membrane-bounded periplasmic space"/>
    <property type="evidence" value="ECO:0007669"/>
    <property type="project" value="TreeGrafter"/>
</dbReference>
<dbReference type="InterPro" id="IPR036950">
    <property type="entry name" value="PBP_transglycosylase"/>
</dbReference>
<feature type="transmembrane region" description="Helical" evidence="9">
    <location>
        <begin position="49"/>
        <end position="70"/>
    </location>
</feature>
<keyword evidence="6" id="KW-0511">Multifunctional enzyme</keyword>
<keyword evidence="5" id="KW-0378">Hydrolase</keyword>
<organism evidence="12 13">
    <name type="scientific">Leifsonia shinshuensis</name>
    <dbReference type="NCBI Taxonomy" id="150026"/>
    <lineage>
        <taxon>Bacteria</taxon>
        <taxon>Bacillati</taxon>
        <taxon>Actinomycetota</taxon>
        <taxon>Actinomycetes</taxon>
        <taxon>Micrococcales</taxon>
        <taxon>Microbacteriaceae</taxon>
        <taxon>Leifsonia</taxon>
    </lineage>
</organism>
<keyword evidence="9" id="KW-0812">Transmembrane</keyword>
<dbReference type="SUPFAM" id="SSF56601">
    <property type="entry name" value="beta-lactamase/transpeptidase-like"/>
    <property type="match status" value="1"/>
</dbReference>
<gene>
    <name evidence="12" type="ORF">F1C12_16500</name>
</gene>
<dbReference type="Gene3D" id="1.10.3810.10">
    <property type="entry name" value="Biosynthetic peptidoglycan transglycosylase-like"/>
    <property type="match status" value="1"/>
</dbReference>
<evidence type="ECO:0000256" key="6">
    <source>
        <dbReference type="ARBA" id="ARBA00023268"/>
    </source>
</evidence>
<keyword evidence="9" id="KW-1133">Transmembrane helix</keyword>
<protein>
    <submittedName>
        <fullName evidence="12">Penicillin-binding protein</fullName>
    </submittedName>
</protein>
<proteinExistence type="predicted"/>
<dbReference type="SUPFAM" id="SSF53955">
    <property type="entry name" value="Lysozyme-like"/>
    <property type="match status" value="1"/>
</dbReference>
<dbReference type="Gene3D" id="3.40.710.10">
    <property type="entry name" value="DD-peptidase/beta-lactamase superfamily"/>
    <property type="match status" value="1"/>
</dbReference>
<evidence type="ECO:0000256" key="8">
    <source>
        <dbReference type="ARBA" id="ARBA00049902"/>
    </source>
</evidence>
<dbReference type="GO" id="GO:0006508">
    <property type="term" value="P:proteolysis"/>
    <property type="evidence" value="ECO:0007669"/>
    <property type="project" value="UniProtKB-KW"/>
</dbReference>
<keyword evidence="1" id="KW-0121">Carboxypeptidase</keyword>
<evidence type="ECO:0000259" key="11">
    <source>
        <dbReference type="Pfam" id="PF00912"/>
    </source>
</evidence>
<evidence type="ECO:0000256" key="2">
    <source>
        <dbReference type="ARBA" id="ARBA00022670"/>
    </source>
</evidence>
<keyword evidence="2" id="KW-0645">Protease</keyword>
<keyword evidence="3" id="KW-0328">Glycosyltransferase</keyword>
<dbReference type="Proteomes" id="UP000515511">
    <property type="component" value="Chromosome"/>
</dbReference>
<reference evidence="13" key="1">
    <citation type="submission" date="2019-09" db="EMBL/GenBank/DDBJ databases">
        <title>Antimicrobial potential of Antarctic Bacteria.</title>
        <authorList>
            <person name="Benaud N."/>
            <person name="Edwards R.J."/>
            <person name="Ferrari B.C."/>
        </authorList>
    </citation>
    <scope>NUCLEOTIDE SEQUENCE [LARGE SCALE GENOMIC DNA]</scope>
    <source>
        <strain evidence="13">INR9</strain>
    </source>
</reference>
<keyword evidence="9" id="KW-0472">Membrane</keyword>
<evidence type="ECO:0000256" key="7">
    <source>
        <dbReference type="ARBA" id="ARBA00034000"/>
    </source>
</evidence>
<dbReference type="InterPro" id="IPR012338">
    <property type="entry name" value="Beta-lactam/transpept-like"/>
</dbReference>
<dbReference type="InterPro" id="IPR050396">
    <property type="entry name" value="Glycosyltr_51/Transpeptidase"/>
</dbReference>
<evidence type="ECO:0000256" key="3">
    <source>
        <dbReference type="ARBA" id="ARBA00022676"/>
    </source>
</evidence>
<evidence type="ECO:0000256" key="1">
    <source>
        <dbReference type="ARBA" id="ARBA00022645"/>
    </source>
</evidence>